<reference evidence="1" key="1">
    <citation type="submission" date="2021-06" db="EMBL/GenBank/DDBJ databases">
        <authorList>
            <person name="Kallberg Y."/>
            <person name="Tangrot J."/>
            <person name="Rosling A."/>
        </authorList>
    </citation>
    <scope>NUCLEOTIDE SEQUENCE</scope>
    <source>
        <strain evidence="1">CL551</strain>
    </source>
</reference>
<protein>
    <submittedName>
        <fullName evidence="1">13323_t:CDS:1</fullName>
    </submittedName>
</protein>
<dbReference type="Proteomes" id="UP000789342">
    <property type="component" value="Unassembled WGS sequence"/>
</dbReference>
<comment type="caution">
    <text evidence="1">The sequence shown here is derived from an EMBL/GenBank/DDBJ whole genome shotgun (WGS) entry which is preliminary data.</text>
</comment>
<organism evidence="1 2">
    <name type="scientific">Acaulospora morrowiae</name>
    <dbReference type="NCBI Taxonomy" id="94023"/>
    <lineage>
        <taxon>Eukaryota</taxon>
        <taxon>Fungi</taxon>
        <taxon>Fungi incertae sedis</taxon>
        <taxon>Mucoromycota</taxon>
        <taxon>Glomeromycotina</taxon>
        <taxon>Glomeromycetes</taxon>
        <taxon>Diversisporales</taxon>
        <taxon>Acaulosporaceae</taxon>
        <taxon>Acaulospora</taxon>
    </lineage>
</organism>
<sequence>MHSSPDLLQIRFLYYLQESIYMGMGIYERDSENAEEKLKIGANLLSKSPNTPTTLRELRNSLDLDKATIPKKK</sequence>
<proteinExistence type="predicted"/>
<keyword evidence="2" id="KW-1185">Reference proteome</keyword>
<accession>A0A9N9A098</accession>
<name>A0A9N9A098_9GLOM</name>
<dbReference type="AlphaFoldDB" id="A0A9N9A098"/>
<evidence type="ECO:0000313" key="1">
    <source>
        <dbReference type="EMBL" id="CAG8514490.1"/>
    </source>
</evidence>
<dbReference type="EMBL" id="CAJVPV010001985">
    <property type="protein sequence ID" value="CAG8514490.1"/>
    <property type="molecule type" value="Genomic_DNA"/>
</dbReference>
<evidence type="ECO:0000313" key="2">
    <source>
        <dbReference type="Proteomes" id="UP000789342"/>
    </source>
</evidence>
<gene>
    <name evidence="1" type="ORF">AMORRO_LOCUS3894</name>
</gene>